<comment type="similarity">
    <text evidence="2">Belongs to the bacterial solute-binding protein SsuA/TauA family.</text>
</comment>
<keyword evidence="3" id="KW-0732">Signal</keyword>
<proteinExistence type="inferred from homology"/>
<dbReference type="PANTHER" id="PTHR30024:SF47">
    <property type="entry name" value="TAURINE-BINDING PERIPLASMIC PROTEIN"/>
    <property type="match status" value="1"/>
</dbReference>
<protein>
    <recommendedName>
        <fullName evidence="6">Nitrate ABC transporter</fullName>
    </recommendedName>
</protein>
<dbReference type="AlphaFoldDB" id="A0A1T2L366"/>
<dbReference type="PANTHER" id="PTHR30024">
    <property type="entry name" value="ALIPHATIC SULFONATES-BINDING PROTEIN-RELATED"/>
    <property type="match status" value="1"/>
</dbReference>
<evidence type="ECO:0000256" key="1">
    <source>
        <dbReference type="ARBA" id="ARBA00004418"/>
    </source>
</evidence>
<dbReference type="GO" id="GO:0042597">
    <property type="term" value="C:periplasmic space"/>
    <property type="evidence" value="ECO:0007669"/>
    <property type="project" value="UniProtKB-SubCell"/>
</dbReference>
<accession>A0A1T2L366</accession>
<dbReference type="Pfam" id="PF13379">
    <property type="entry name" value="NMT1_2"/>
    <property type="match status" value="1"/>
</dbReference>
<comment type="subcellular location">
    <subcellularLocation>
        <location evidence="1">Periplasm</location>
    </subcellularLocation>
</comment>
<evidence type="ECO:0000256" key="3">
    <source>
        <dbReference type="ARBA" id="ARBA00022729"/>
    </source>
</evidence>
<dbReference type="SUPFAM" id="SSF53850">
    <property type="entry name" value="Periplasmic binding protein-like II"/>
    <property type="match status" value="1"/>
</dbReference>
<gene>
    <name evidence="4" type="ORF">BOW53_11595</name>
</gene>
<comment type="caution">
    <text evidence="4">The sequence shown here is derived from an EMBL/GenBank/DDBJ whole genome shotgun (WGS) entry which is preliminary data.</text>
</comment>
<keyword evidence="5" id="KW-1185">Reference proteome</keyword>
<evidence type="ECO:0000313" key="5">
    <source>
        <dbReference type="Proteomes" id="UP000191110"/>
    </source>
</evidence>
<dbReference type="EMBL" id="MPRL01000051">
    <property type="protein sequence ID" value="OOZ39450.1"/>
    <property type="molecule type" value="Genomic_DNA"/>
</dbReference>
<evidence type="ECO:0000313" key="4">
    <source>
        <dbReference type="EMBL" id="OOZ39450.1"/>
    </source>
</evidence>
<reference evidence="4 5" key="1">
    <citation type="submission" date="2016-11" db="EMBL/GenBank/DDBJ databases">
        <title>Mixed transmission modes and dynamic genome evolution in an obligate animal-bacterial symbiosis.</title>
        <authorList>
            <person name="Russell S.L."/>
            <person name="Corbett-Detig R.B."/>
            <person name="Cavanaugh C.M."/>
        </authorList>
    </citation>
    <scope>NUCLEOTIDE SEQUENCE [LARGE SCALE GENOMIC DNA]</scope>
    <source>
        <strain evidence="4">Sveles-Q1</strain>
    </source>
</reference>
<dbReference type="RefSeq" id="WP_078484245.1">
    <property type="nucleotide sequence ID" value="NZ_MPRL01000051.1"/>
</dbReference>
<name>A0A1T2L366_9GAMM</name>
<dbReference type="PROSITE" id="PS51257">
    <property type="entry name" value="PROKAR_LIPOPROTEIN"/>
    <property type="match status" value="1"/>
</dbReference>
<dbReference type="OrthoDB" id="5292144at2"/>
<evidence type="ECO:0000256" key="2">
    <source>
        <dbReference type="ARBA" id="ARBA00010742"/>
    </source>
</evidence>
<sequence>MATQIRSAAALIPLLLILLLTACSERHSEQVLMRVGTNLWPGYEPLYLARDLGYLNASQTRLVEYPSASEVITAYRNGAIEIAALTLDEVLLLAQHGLDPHIVLVMDISNGGDVIIGREGMSDVTSLKGKRVAVESTALGAFVLSRALSINGMEKDDIEIVHTELLDHERVFVEGEVDAVVSFDPVRTRLLNSGGKELFSSRELPNEIVDVLVVRGEFMAQHSDQVGELLNQWFKANEYMNGNPQDAALRISKRLGISPEEFIESLNGLEIPDRETNLRMLAGERPELIASGNKLKLVMLSSDLLLNDIDIETIIDGRGL</sequence>
<organism evidence="4 5">
    <name type="scientific">Solemya pervernicosa gill symbiont</name>
    <dbReference type="NCBI Taxonomy" id="642797"/>
    <lineage>
        <taxon>Bacteria</taxon>
        <taxon>Pseudomonadati</taxon>
        <taxon>Pseudomonadota</taxon>
        <taxon>Gammaproteobacteria</taxon>
        <taxon>sulfur-oxidizing symbionts</taxon>
    </lineage>
</organism>
<evidence type="ECO:0008006" key="6">
    <source>
        <dbReference type="Google" id="ProtNLM"/>
    </source>
</evidence>
<dbReference type="Proteomes" id="UP000191110">
    <property type="component" value="Unassembled WGS sequence"/>
</dbReference>
<dbReference type="Gene3D" id="3.40.190.10">
    <property type="entry name" value="Periplasmic binding protein-like II"/>
    <property type="match status" value="1"/>
</dbReference>